<feature type="transmembrane region" description="Helical" evidence="1">
    <location>
        <begin position="46"/>
        <end position="66"/>
    </location>
</feature>
<keyword evidence="1" id="KW-0472">Membrane</keyword>
<dbReference type="EMBL" id="JAODYH010000003">
    <property type="protein sequence ID" value="MCT9809977.1"/>
    <property type="molecule type" value="Genomic_DNA"/>
</dbReference>
<reference evidence="2 3" key="1">
    <citation type="submission" date="2022-09" db="EMBL/GenBank/DDBJ databases">
        <title>Draft genome of isolate Be4.</title>
        <authorList>
            <person name="Sanchez-Castro I."/>
            <person name="Martinez-Rodriguez P."/>
            <person name="Descostes M."/>
            <person name="Merroun M."/>
        </authorList>
    </citation>
    <scope>NUCLEOTIDE SEQUENCE [LARGE SCALE GENOMIC DNA]</scope>
    <source>
        <strain evidence="2 3">Be4</strain>
    </source>
</reference>
<gene>
    <name evidence="2" type="ORF">N0K08_04980</name>
</gene>
<dbReference type="RefSeq" id="WP_261498959.1">
    <property type="nucleotide sequence ID" value="NZ_JAODYH010000003.1"/>
</dbReference>
<dbReference type="Proteomes" id="UP001525968">
    <property type="component" value="Unassembled WGS sequence"/>
</dbReference>
<dbReference type="InterPro" id="IPR021762">
    <property type="entry name" value="DUF3325"/>
</dbReference>
<evidence type="ECO:0000313" key="3">
    <source>
        <dbReference type="Proteomes" id="UP001525968"/>
    </source>
</evidence>
<dbReference type="Pfam" id="PF11804">
    <property type="entry name" value="DUF3325"/>
    <property type="match status" value="1"/>
</dbReference>
<keyword evidence="3" id="KW-1185">Reference proteome</keyword>
<sequence>MSAWHASLLSLALAFAGMAALAFAMERHYAQLTGAHELPSARARQLRCLALPLLMAALFPCVWAWGATVGSVAWLGFLSAGALGCAAMISATPRWAARTASVAGPVAVLALAWTVGSWR</sequence>
<organism evidence="2 3">
    <name type="scientific">Acidovorax bellezanensis</name>
    <dbReference type="NCBI Taxonomy" id="2976702"/>
    <lineage>
        <taxon>Bacteria</taxon>
        <taxon>Pseudomonadati</taxon>
        <taxon>Pseudomonadota</taxon>
        <taxon>Betaproteobacteria</taxon>
        <taxon>Burkholderiales</taxon>
        <taxon>Comamonadaceae</taxon>
        <taxon>Acidovorax</taxon>
    </lineage>
</organism>
<protein>
    <submittedName>
        <fullName evidence="2">DUF3325 domain-containing protein</fullName>
    </submittedName>
</protein>
<proteinExistence type="predicted"/>
<evidence type="ECO:0000313" key="2">
    <source>
        <dbReference type="EMBL" id="MCT9809977.1"/>
    </source>
</evidence>
<evidence type="ECO:0000256" key="1">
    <source>
        <dbReference type="SAM" id="Phobius"/>
    </source>
</evidence>
<feature type="transmembrane region" description="Helical" evidence="1">
    <location>
        <begin position="96"/>
        <end position="116"/>
    </location>
</feature>
<feature type="transmembrane region" description="Helical" evidence="1">
    <location>
        <begin position="6"/>
        <end position="25"/>
    </location>
</feature>
<comment type="caution">
    <text evidence="2">The sequence shown here is derived from an EMBL/GenBank/DDBJ whole genome shotgun (WGS) entry which is preliminary data.</text>
</comment>
<keyword evidence="1" id="KW-0812">Transmembrane</keyword>
<name>A0ABT2PL74_9BURK</name>
<accession>A0ABT2PL74</accession>
<keyword evidence="1" id="KW-1133">Transmembrane helix</keyword>